<proteinExistence type="inferred from homology"/>
<dbReference type="NCBIfam" id="NF003974">
    <property type="entry name" value="PRK05467.1-3"/>
    <property type="match status" value="1"/>
</dbReference>
<evidence type="ECO:0000256" key="1">
    <source>
        <dbReference type="ARBA" id="ARBA00001961"/>
    </source>
</evidence>
<dbReference type="GO" id="GO:0006879">
    <property type="term" value="P:intracellular iron ion homeostasis"/>
    <property type="evidence" value="ECO:0007669"/>
    <property type="project" value="TreeGrafter"/>
</dbReference>
<dbReference type="NCBIfam" id="NF003975">
    <property type="entry name" value="PRK05467.1-4"/>
    <property type="match status" value="1"/>
</dbReference>
<dbReference type="GO" id="GO:0016706">
    <property type="term" value="F:2-oxoglutarate-dependent dioxygenase activity"/>
    <property type="evidence" value="ECO:0007669"/>
    <property type="project" value="UniProtKB-UniRule"/>
</dbReference>
<evidence type="ECO:0000256" key="7">
    <source>
        <dbReference type="HAMAP-Rule" id="MF_00657"/>
    </source>
</evidence>
<dbReference type="EMBL" id="JAARLZ010000002">
    <property type="protein sequence ID" value="NII05538.1"/>
    <property type="molecule type" value="Genomic_DNA"/>
</dbReference>
<keyword evidence="2 7" id="KW-0479">Metal-binding</keyword>
<dbReference type="SUPFAM" id="SSF51197">
    <property type="entry name" value="Clavaminate synthase-like"/>
    <property type="match status" value="1"/>
</dbReference>
<feature type="binding site" evidence="7">
    <location>
        <position position="98"/>
    </location>
    <ligand>
        <name>Fe cation</name>
        <dbReference type="ChEBI" id="CHEBI:24875"/>
    </ligand>
</feature>
<feature type="binding site" evidence="7">
    <location>
        <position position="96"/>
    </location>
    <ligand>
        <name>Fe cation</name>
        <dbReference type="ChEBI" id="CHEBI:24875"/>
    </ligand>
</feature>
<dbReference type="Gene3D" id="4.10.860.20">
    <property type="entry name" value="Rabenosyn, Rab binding domain"/>
    <property type="match status" value="1"/>
</dbReference>
<keyword evidence="4 7" id="KW-0223">Dioxygenase</keyword>
<keyword evidence="3 7" id="KW-0847">Vitamin C</keyword>
<dbReference type="InterPro" id="IPR041097">
    <property type="entry name" value="PKHD_C"/>
</dbReference>
<sequence>MLLHIPDLLSPTDLSALRERLAAARWEDGRSTAGYRSAAAKHNEQVAEDDPVARTLGDILTERLLAHPTFFSAAIPLRIYPPLFNRYQGGQAFGMHVDNAVRYDRRTSPPVAVRTDISATLFLSEPGEYDGGELVVEDTYGTHDIKLPAGHLALYPANSLHRVNPVTRGVRMASFFWVQSMVADTTRRRLLFDMDLSIQELTASGADSGALLRLTGIYHNLLREWSQT</sequence>
<dbReference type="GO" id="GO:0031418">
    <property type="term" value="F:L-ascorbic acid binding"/>
    <property type="evidence" value="ECO:0007669"/>
    <property type="project" value="UniProtKB-KW"/>
</dbReference>
<comment type="cofactor">
    <cofactor evidence="7">
        <name>Fe(2+)</name>
        <dbReference type="ChEBI" id="CHEBI:29033"/>
    </cofactor>
    <text evidence="7">Binds 1 Fe(2+) ion per subunit.</text>
</comment>
<reference evidence="9 10" key="1">
    <citation type="submission" date="2020-03" db="EMBL/GenBank/DDBJ databases">
        <authorList>
            <person name="Lai Q."/>
        </authorList>
    </citation>
    <scope>NUCLEOTIDE SEQUENCE [LARGE SCALE GENOMIC DNA]</scope>
    <source>
        <strain evidence="9 10">CCUG 25036</strain>
    </source>
</reference>
<protein>
    <submittedName>
        <fullName evidence="9">Fe2+-dependent dioxygenase</fullName>
    </submittedName>
</protein>
<evidence type="ECO:0000256" key="2">
    <source>
        <dbReference type="ARBA" id="ARBA00022723"/>
    </source>
</evidence>
<dbReference type="InterPro" id="IPR044862">
    <property type="entry name" value="Pro_4_hyd_alph_FE2OG_OXY"/>
</dbReference>
<evidence type="ECO:0000256" key="6">
    <source>
        <dbReference type="ARBA" id="ARBA00023004"/>
    </source>
</evidence>
<dbReference type="Pfam" id="PF13640">
    <property type="entry name" value="2OG-FeII_Oxy_3"/>
    <property type="match status" value="1"/>
</dbReference>
<comment type="cofactor">
    <cofactor evidence="1 7">
        <name>L-ascorbate</name>
        <dbReference type="ChEBI" id="CHEBI:38290"/>
    </cofactor>
</comment>
<dbReference type="GO" id="GO:0005506">
    <property type="term" value="F:iron ion binding"/>
    <property type="evidence" value="ECO:0007669"/>
    <property type="project" value="UniProtKB-UniRule"/>
</dbReference>
<name>A0A7X5ZH71_9GAMM</name>
<evidence type="ECO:0000313" key="9">
    <source>
        <dbReference type="EMBL" id="NII05538.1"/>
    </source>
</evidence>
<dbReference type="HAMAP" id="MF_00657">
    <property type="entry name" value="Hydroxyl_YbiX"/>
    <property type="match status" value="1"/>
</dbReference>
<keyword evidence="10" id="KW-1185">Reference proteome</keyword>
<dbReference type="RefSeq" id="WP_166946638.1">
    <property type="nucleotide sequence ID" value="NZ_JAARLZ010000002.1"/>
</dbReference>
<dbReference type="PROSITE" id="PS51471">
    <property type="entry name" value="FE2OG_OXY"/>
    <property type="match status" value="1"/>
</dbReference>
<dbReference type="AlphaFoldDB" id="A0A7X5ZH71"/>
<dbReference type="PANTHER" id="PTHR41536">
    <property type="entry name" value="PKHD-TYPE HYDROXYLASE YBIX"/>
    <property type="match status" value="1"/>
</dbReference>
<feature type="domain" description="Fe2OG dioxygenase" evidence="8">
    <location>
        <begin position="78"/>
        <end position="180"/>
    </location>
</feature>
<dbReference type="SMART" id="SM00702">
    <property type="entry name" value="P4Hc"/>
    <property type="match status" value="1"/>
</dbReference>
<keyword evidence="5 7" id="KW-0560">Oxidoreductase</keyword>
<dbReference type="InterPro" id="IPR023550">
    <property type="entry name" value="PKHD_hydroxylase"/>
</dbReference>
<evidence type="ECO:0000313" key="10">
    <source>
        <dbReference type="Proteomes" id="UP000490980"/>
    </source>
</evidence>
<comment type="caution">
    <text evidence="9">The sequence shown here is derived from an EMBL/GenBank/DDBJ whole genome shotgun (WGS) entry which is preliminary data.</text>
</comment>
<feature type="binding site" evidence="7">
    <location>
        <position position="171"/>
    </location>
    <ligand>
        <name>2-oxoglutarate</name>
        <dbReference type="ChEBI" id="CHEBI:16810"/>
    </ligand>
</feature>
<evidence type="ECO:0000256" key="4">
    <source>
        <dbReference type="ARBA" id="ARBA00022964"/>
    </source>
</evidence>
<dbReference type="InterPro" id="IPR006620">
    <property type="entry name" value="Pro_4_hyd_alph"/>
</dbReference>
<evidence type="ECO:0000256" key="5">
    <source>
        <dbReference type="ARBA" id="ARBA00023002"/>
    </source>
</evidence>
<keyword evidence="6 7" id="KW-0408">Iron</keyword>
<gene>
    <name evidence="9" type="ORF">HBF25_03930</name>
</gene>
<accession>A0A7X5ZH71</accession>
<dbReference type="GO" id="GO:0006974">
    <property type="term" value="P:DNA damage response"/>
    <property type="evidence" value="ECO:0007669"/>
    <property type="project" value="TreeGrafter"/>
</dbReference>
<evidence type="ECO:0000259" key="8">
    <source>
        <dbReference type="PROSITE" id="PS51471"/>
    </source>
</evidence>
<dbReference type="PANTHER" id="PTHR41536:SF1">
    <property type="entry name" value="PKHD-TYPE HYDROXYLASE YBIX"/>
    <property type="match status" value="1"/>
</dbReference>
<dbReference type="Gene3D" id="2.60.120.620">
    <property type="entry name" value="q2cbj1_9rhob like domain"/>
    <property type="match status" value="1"/>
</dbReference>
<dbReference type="InterPro" id="IPR005123">
    <property type="entry name" value="Oxoglu/Fe-dep_dioxygenase_dom"/>
</dbReference>
<feature type="binding site" evidence="7">
    <location>
        <position position="161"/>
    </location>
    <ligand>
        <name>Fe cation</name>
        <dbReference type="ChEBI" id="CHEBI:24875"/>
    </ligand>
</feature>
<dbReference type="Pfam" id="PF18331">
    <property type="entry name" value="PKHD_C"/>
    <property type="match status" value="1"/>
</dbReference>
<organism evidence="9 10">
    <name type="scientific">Luteibacter anthropi</name>
    <dbReference type="NCBI Taxonomy" id="564369"/>
    <lineage>
        <taxon>Bacteria</taxon>
        <taxon>Pseudomonadati</taxon>
        <taxon>Pseudomonadota</taxon>
        <taxon>Gammaproteobacteria</taxon>
        <taxon>Lysobacterales</taxon>
        <taxon>Rhodanobacteraceae</taxon>
        <taxon>Luteibacter</taxon>
    </lineage>
</organism>
<dbReference type="Proteomes" id="UP000490980">
    <property type="component" value="Unassembled WGS sequence"/>
</dbReference>
<evidence type="ECO:0000256" key="3">
    <source>
        <dbReference type="ARBA" id="ARBA00022896"/>
    </source>
</evidence>